<feature type="transmembrane region" description="Helical" evidence="3">
    <location>
        <begin position="35"/>
        <end position="58"/>
    </location>
</feature>
<dbReference type="Gene3D" id="1.10.287.950">
    <property type="entry name" value="Methyl-accepting chemotaxis protein"/>
    <property type="match status" value="1"/>
</dbReference>
<keyword evidence="3" id="KW-0812">Transmembrane</keyword>
<reference evidence="5" key="1">
    <citation type="submission" date="2022-11" db="EMBL/GenBank/DDBJ databases">
        <title>WGS of Natronobacillus azotifigens 24KS-1, an anaerobic diazotrophic haloalkaliphile from soda-rich habitats.</title>
        <authorList>
            <person name="Sorokin D.Y."/>
            <person name="Merkel A.Y."/>
        </authorList>
    </citation>
    <scope>NUCLEOTIDE SEQUENCE</scope>
    <source>
        <strain evidence="5">24KS-1</strain>
    </source>
</reference>
<feature type="transmembrane region" description="Helical" evidence="3">
    <location>
        <begin position="7"/>
        <end position="29"/>
    </location>
</feature>
<evidence type="ECO:0000256" key="3">
    <source>
        <dbReference type="SAM" id="Phobius"/>
    </source>
</evidence>
<keyword evidence="1 2" id="KW-0807">Transducer</keyword>
<comment type="caution">
    <text evidence="5">The sequence shown here is derived from an EMBL/GenBank/DDBJ whole genome shotgun (WGS) entry which is preliminary data.</text>
</comment>
<keyword evidence="6" id="KW-1185">Reference proteome</keyword>
<protein>
    <submittedName>
        <fullName evidence="5">Methyl-accepting chemotaxis protein</fullName>
    </submittedName>
</protein>
<dbReference type="SMART" id="SM00283">
    <property type="entry name" value="MA"/>
    <property type="match status" value="1"/>
</dbReference>
<dbReference type="Pfam" id="PF00015">
    <property type="entry name" value="MCPsignal"/>
    <property type="match status" value="1"/>
</dbReference>
<gene>
    <name evidence="5" type="ORF">OWO01_08650</name>
</gene>
<dbReference type="AlphaFoldDB" id="A0A9J6RDL2"/>
<dbReference type="InterPro" id="IPR004089">
    <property type="entry name" value="MCPsignal_dom"/>
</dbReference>
<accession>A0A9J6RDL2</accession>
<evidence type="ECO:0000313" key="5">
    <source>
        <dbReference type="EMBL" id="MCZ0703281.1"/>
    </source>
</evidence>
<organism evidence="5 6">
    <name type="scientific">Natronobacillus azotifigens</name>
    <dbReference type="NCBI Taxonomy" id="472978"/>
    <lineage>
        <taxon>Bacteria</taxon>
        <taxon>Bacillati</taxon>
        <taxon>Bacillota</taxon>
        <taxon>Bacilli</taxon>
        <taxon>Bacillales</taxon>
        <taxon>Bacillaceae</taxon>
        <taxon>Natronobacillus</taxon>
    </lineage>
</organism>
<dbReference type="SUPFAM" id="SSF58104">
    <property type="entry name" value="Methyl-accepting chemotaxis protein (MCP) signaling domain"/>
    <property type="match status" value="1"/>
</dbReference>
<dbReference type="PANTHER" id="PTHR32089:SF114">
    <property type="entry name" value="METHYL-ACCEPTING CHEMOTAXIS PROTEIN MCPB"/>
    <property type="match status" value="1"/>
</dbReference>
<feature type="domain" description="Methyl-accepting transducer" evidence="4">
    <location>
        <begin position="131"/>
        <end position="388"/>
    </location>
</feature>
<dbReference type="PANTHER" id="PTHR32089">
    <property type="entry name" value="METHYL-ACCEPTING CHEMOTAXIS PROTEIN MCPB"/>
    <property type="match status" value="1"/>
</dbReference>
<sequence>MKFKSRIFLGVIVIIVLHTIVFGYSLATLATPGDLPIFAIVGFALVVLISLLIGYLIAKRNAKNVTLIADRIASLTNDPIIASSDDNVKSNNVDAIYTLLDQTEDRFHEMEKFISTFTNHMNRQTNVLKENVDGLAENSSHITNTMQEISSGAEEQANSAASLTETMQQFTNTIMTVAMNGENIKEDSKSMLSITDEGSKLMNQSIEKMTIIDDTIKQSLDKVKGLDDMTLKITQLVVVIQEVAEQTNLLALNAAIEAARAGEHGKGFAVVADEVRKLAEQVSLSINDITTTTNGIQEESKSAVEVLEKGYQAVNEGSEQIQTTGTTLNKVTDIINNMSDEIQGISSSLYDVLDNTKSINDTITNVASVSEESAAGIAEAESASERLTSAINKIRQGQDDFEQEIAKLFM</sequence>
<keyword evidence="3" id="KW-1133">Transmembrane helix</keyword>
<dbReference type="GO" id="GO:0007165">
    <property type="term" value="P:signal transduction"/>
    <property type="evidence" value="ECO:0007669"/>
    <property type="project" value="UniProtKB-KW"/>
</dbReference>
<dbReference type="PROSITE" id="PS50111">
    <property type="entry name" value="CHEMOTAXIS_TRANSDUC_2"/>
    <property type="match status" value="1"/>
</dbReference>
<dbReference type="GO" id="GO:0016020">
    <property type="term" value="C:membrane"/>
    <property type="evidence" value="ECO:0007669"/>
    <property type="project" value="InterPro"/>
</dbReference>
<evidence type="ECO:0000256" key="2">
    <source>
        <dbReference type="PROSITE-ProRule" id="PRU00284"/>
    </source>
</evidence>
<proteinExistence type="predicted"/>
<dbReference type="EMBL" id="JAPRAT010000015">
    <property type="protein sequence ID" value="MCZ0703281.1"/>
    <property type="molecule type" value="Genomic_DNA"/>
</dbReference>
<evidence type="ECO:0000256" key="1">
    <source>
        <dbReference type="ARBA" id="ARBA00023224"/>
    </source>
</evidence>
<dbReference type="CDD" id="cd11386">
    <property type="entry name" value="MCP_signal"/>
    <property type="match status" value="1"/>
</dbReference>
<keyword evidence="3" id="KW-0472">Membrane</keyword>
<name>A0A9J6RDL2_9BACI</name>
<evidence type="ECO:0000259" key="4">
    <source>
        <dbReference type="PROSITE" id="PS50111"/>
    </source>
</evidence>
<dbReference type="Proteomes" id="UP001084197">
    <property type="component" value="Unassembled WGS sequence"/>
</dbReference>
<dbReference type="RefSeq" id="WP_268780052.1">
    <property type="nucleotide sequence ID" value="NZ_JAPRAT010000015.1"/>
</dbReference>
<evidence type="ECO:0000313" key="6">
    <source>
        <dbReference type="Proteomes" id="UP001084197"/>
    </source>
</evidence>